<organism evidence="2 3">
    <name type="scientific">Aspergillus cristatus</name>
    <name type="common">Chinese Fuzhuan brick tea-fermentation fungus</name>
    <name type="synonym">Eurotium cristatum</name>
    <dbReference type="NCBI Taxonomy" id="573508"/>
    <lineage>
        <taxon>Eukaryota</taxon>
        <taxon>Fungi</taxon>
        <taxon>Dikarya</taxon>
        <taxon>Ascomycota</taxon>
        <taxon>Pezizomycotina</taxon>
        <taxon>Eurotiomycetes</taxon>
        <taxon>Eurotiomycetidae</taxon>
        <taxon>Eurotiales</taxon>
        <taxon>Aspergillaceae</taxon>
        <taxon>Aspergillus</taxon>
        <taxon>Aspergillus subgen. Aspergillus</taxon>
    </lineage>
</organism>
<dbReference type="Gene3D" id="3.60.10.10">
    <property type="entry name" value="Endonuclease/exonuclease/phosphatase"/>
    <property type="match status" value="1"/>
</dbReference>
<feature type="domain" description="RNase H type-1" evidence="1">
    <location>
        <begin position="747"/>
        <end position="887"/>
    </location>
</feature>
<comment type="caution">
    <text evidence="2">The sequence shown here is derived from an EMBL/GenBank/DDBJ whole genome shotgun (WGS) entry which is preliminary data.</text>
</comment>
<name>A0A1E3B055_ASPCR</name>
<dbReference type="Gene3D" id="3.30.420.10">
    <property type="entry name" value="Ribonuclease H-like superfamily/Ribonuclease H"/>
    <property type="match status" value="1"/>
</dbReference>
<protein>
    <recommendedName>
        <fullName evidence="1">RNase H type-1 domain-containing protein</fullName>
    </recommendedName>
</protein>
<dbReference type="Pfam" id="PF00075">
    <property type="entry name" value="RNase_H"/>
    <property type="match status" value="1"/>
</dbReference>
<evidence type="ECO:0000313" key="2">
    <source>
        <dbReference type="EMBL" id="ODM14299.1"/>
    </source>
</evidence>
<dbReference type="SUPFAM" id="SSF56219">
    <property type="entry name" value="DNase I-like"/>
    <property type="match status" value="1"/>
</dbReference>
<dbReference type="InterPro" id="IPR002156">
    <property type="entry name" value="RNaseH_domain"/>
</dbReference>
<dbReference type="PROSITE" id="PS50879">
    <property type="entry name" value="RNASE_H_1"/>
    <property type="match status" value="1"/>
</dbReference>
<reference evidence="2 3" key="1">
    <citation type="journal article" date="2016" name="BMC Genomics">
        <title>Comparative genomic and transcriptomic analyses of the Fuzhuan brick tea-fermentation fungus Aspergillus cristatus.</title>
        <authorList>
            <person name="Ge Y."/>
            <person name="Wang Y."/>
            <person name="Liu Y."/>
            <person name="Tan Y."/>
            <person name="Ren X."/>
            <person name="Zhang X."/>
            <person name="Hyde K.D."/>
            <person name="Liu Y."/>
            <person name="Liu Z."/>
        </authorList>
    </citation>
    <scope>NUCLEOTIDE SEQUENCE [LARGE SCALE GENOMIC DNA]</scope>
    <source>
        <strain evidence="2 3">GZAAS20.1005</strain>
    </source>
</reference>
<keyword evidence="3" id="KW-1185">Reference proteome</keyword>
<dbReference type="STRING" id="573508.A0A1E3B055"/>
<proteinExistence type="predicted"/>
<dbReference type="AlphaFoldDB" id="A0A1E3B055"/>
<accession>A0A1E3B055</accession>
<dbReference type="CDD" id="cd09276">
    <property type="entry name" value="Rnase_HI_RT_non_LTR"/>
    <property type="match status" value="1"/>
</dbReference>
<dbReference type="VEuPathDB" id="FungiDB:SI65_10296"/>
<evidence type="ECO:0000259" key="1">
    <source>
        <dbReference type="PROSITE" id="PS50879"/>
    </source>
</evidence>
<dbReference type="PANTHER" id="PTHR33481:SF1">
    <property type="entry name" value="ENDONUCLEASE_EXONUCLEASE_PHOSPHATASE DOMAIN-CONTAINING PROTEIN-RELATED"/>
    <property type="match status" value="1"/>
</dbReference>
<dbReference type="SUPFAM" id="SSF53098">
    <property type="entry name" value="Ribonuclease H-like"/>
    <property type="match status" value="1"/>
</dbReference>
<dbReference type="OrthoDB" id="4510570at2759"/>
<dbReference type="PANTHER" id="PTHR33481">
    <property type="entry name" value="REVERSE TRANSCRIPTASE"/>
    <property type="match status" value="1"/>
</dbReference>
<dbReference type="InterPro" id="IPR036397">
    <property type="entry name" value="RNaseH_sf"/>
</dbReference>
<dbReference type="InterPro" id="IPR012337">
    <property type="entry name" value="RNaseH-like_sf"/>
</dbReference>
<sequence>MIHLFGEKEVRDLEILAIQEPYINRHTDQVTTYSQMLGNRFHLLIKPTSKDTNVANMPRVCFFVSKALDPMKWAIKHHTKDLSTLTLHTKIGPIHIHNAYNPSPVTGQPSVISALHNALAEYPNQKHMVVGDFNLHHLMWARPDYNHRHEEADDLIRVAEDHGLELLTPPGTITYEKHTGRGSHQTTIDLTWATAEVTDLLVCCQDRRDWMHAADHIPILTELDISVQKTPERLKMKWQEADWDAFLKALTADLQPTCSLATTKEIDATVDHLIRTIQQSAEGTVPVAKITPYSRPGYPPELKRLHNNVNCTQRWAASGQEEDIKAFHQARHKLGRETTKLSRNSHRSHVEEATESIEGFWKLARWARRRGDVRPTYTPTLHAGNQTYDTPERKAQVLQETLFPPPPEADLSDIPGYEYPEPLQMPAITEKEVCQAVRQAAPNKAPGPDGILNLTLHHALAIPVFLDHLTNLFNACLQLGYCPEHFRKSTTVVRGVPRPLSSTNASVKVQGVEVKPVPTLCYLGVQLDQHLTGMKQIEHAQVKATEMIAALCSIAGSTWGITLSHLRQIYTAVLWPQITFASSTWFIQAGWGFKAAENAARKALESIQHRALYRIAGAFRTTSRAALEICLNIPPPMIALERAAKESYLRIATSPLMATLIEIRRSGQRPAPRNSWERRRHMQWATTPDHDPLTSPLERWGRRIAIPQNRLEVIHPHVTPPWWSGLESHIVETQEDALAAHQAAVHSGADIIAYTDGSLTEQGVGAAVVSPLGRQAVCIGSPATHTVYAAELRGIEMALTQICNTFGPTSQHSRQAYTAIIFTDNQAAIQACSAPGRSSGQYILSKITRTASQLQERGWDIQLYWLPGHEGIYSNECADTLAKEAANSPAPNGVEELTLKASI</sequence>
<dbReference type="GO" id="GO:0004523">
    <property type="term" value="F:RNA-DNA hybrid ribonuclease activity"/>
    <property type="evidence" value="ECO:0007669"/>
    <property type="project" value="InterPro"/>
</dbReference>
<dbReference type="InterPro" id="IPR036691">
    <property type="entry name" value="Endo/exonu/phosph_ase_sf"/>
</dbReference>
<dbReference type="EMBL" id="JXNT01000029">
    <property type="protein sequence ID" value="ODM14299.1"/>
    <property type="molecule type" value="Genomic_DNA"/>
</dbReference>
<dbReference type="GO" id="GO:0003676">
    <property type="term" value="F:nucleic acid binding"/>
    <property type="evidence" value="ECO:0007669"/>
    <property type="project" value="InterPro"/>
</dbReference>
<evidence type="ECO:0000313" key="3">
    <source>
        <dbReference type="Proteomes" id="UP000094569"/>
    </source>
</evidence>
<dbReference type="InterPro" id="IPR005135">
    <property type="entry name" value="Endo/exonuclease/phosphatase"/>
</dbReference>
<dbReference type="Proteomes" id="UP000094569">
    <property type="component" value="Unassembled WGS sequence"/>
</dbReference>
<dbReference type="Pfam" id="PF14529">
    <property type="entry name" value="Exo_endo_phos_2"/>
    <property type="match status" value="1"/>
</dbReference>
<gene>
    <name evidence="2" type="ORF">SI65_10296</name>
</gene>